<reference evidence="1" key="3">
    <citation type="submission" date="2025-08" db="UniProtKB">
        <authorList>
            <consortium name="Ensembl"/>
        </authorList>
    </citation>
    <scope>IDENTIFICATION</scope>
</reference>
<name>H2XXF6_CIOIN</name>
<reference evidence="1" key="4">
    <citation type="submission" date="2025-09" db="UniProtKB">
        <authorList>
            <consortium name="Ensembl"/>
        </authorList>
    </citation>
    <scope>IDENTIFICATION</scope>
</reference>
<dbReference type="EMBL" id="EAAA01001478">
    <property type="status" value="NOT_ANNOTATED_CDS"/>
    <property type="molecule type" value="Genomic_DNA"/>
</dbReference>
<dbReference type="Ensembl" id="ENSCINT00000030916.1">
    <property type="protein sequence ID" value="ENSCINP00000034340.1"/>
    <property type="gene ID" value="ENSCING00000018027.1"/>
</dbReference>
<reference evidence="2" key="1">
    <citation type="journal article" date="2002" name="Science">
        <title>The draft genome of Ciona intestinalis: insights into chordate and vertebrate origins.</title>
        <authorList>
            <person name="Dehal P."/>
            <person name="Satou Y."/>
            <person name="Campbell R.K."/>
            <person name="Chapman J."/>
            <person name="Degnan B."/>
            <person name="De Tomaso A."/>
            <person name="Davidson B."/>
            <person name="Di Gregorio A."/>
            <person name="Gelpke M."/>
            <person name="Goodstein D.M."/>
            <person name="Harafuji N."/>
            <person name="Hastings K.E."/>
            <person name="Ho I."/>
            <person name="Hotta K."/>
            <person name="Huang W."/>
            <person name="Kawashima T."/>
            <person name="Lemaire P."/>
            <person name="Martinez D."/>
            <person name="Meinertzhagen I.A."/>
            <person name="Necula S."/>
            <person name="Nonaka M."/>
            <person name="Putnam N."/>
            <person name="Rash S."/>
            <person name="Saiga H."/>
            <person name="Satake M."/>
            <person name="Terry A."/>
            <person name="Yamada L."/>
            <person name="Wang H.G."/>
            <person name="Awazu S."/>
            <person name="Azumi K."/>
            <person name="Boore J."/>
            <person name="Branno M."/>
            <person name="Chin-Bow S."/>
            <person name="DeSantis R."/>
            <person name="Doyle S."/>
            <person name="Francino P."/>
            <person name="Keys D.N."/>
            <person name="Haga S."/>
            <person name="Hayashi H."/>
            <person name="Hino K."/>
            <person name="Imai K.S."/>
            <person name="Inaba K."/>
            <person name="Kano S."/>
            <person name="Kobayashi K."/>
            <person name="Kobayashi M."/>
            <person name="Lee B.I."/>
            <person name="Makabe K.W."/>
            <person name="Manohar C."/>
            <person name="Matassi G."/>
            <person name="Medina M."/>
            <person name="Mochizuki Y."/>
            <person name="Mount S."/>
            <person name="Morishita T."/>
            <person name="Miura S."/>
            <person name="Nakayama A."/>
            <person name="Nishizaka S."/>
            <person name="Nomoto H."/>
            <person name="Ohta F."/>
            <person name="Oishi K."/>
            <person name="Rigoutsos I."/>
            <person name="Sano M."/>
            <person name="Sasaki A."/>
            <person name="Sasakura Y."/>
            <person name="Shoguchi E."/>
            <person name="Shin-i T."/>
            <person name="Spagnuolo A."/>
            <person name="Stainier D."/>
            <person name="Suzuki M.M."/>
            <person name="Tassy O."/>
            <person name="Takatori N."/>
            <person name="Tokuoka M."/>
            <person name="Yagi K."/>
            <person name="Yoshizaki F."/>
            <person name="Wada S."/>
            <person name="Zhang C."/>
            <person name="Hyatt P.D."/>
            <person name="Larimer F."/>
            <person name="Detter C."/>
            <person name="Doggett N."/>
            <person name="Glavina T."/>
            <person name="Hawkins T."/>
            <person name="Richardson P."/>
            <person name="Lucas S."/>
            <person name="Kohara Y."/>
            <person name="Levine M."/>
            <person name="Satoh N."/>
            <person name="Rokhsar D.S."/>
        </authorList>
    </citation>
    <scope>NUCLEOTIDE SEQUENCE [LARGE SCALE GENOMIC DNA]</scope>
</reference>
<sequence>QKYINTADKTLFNAPAPILLSIRFNQVGFATNKIASYDIWSRVEMGTVYFPCNCSDTYVYTDAVIFHFLLLPIPHQHN</sequence>
<dbReference type="InParanoid" id="H2XXF6"/>
<dbReference type="HOGENOM" id="CLU_2628152_0_0_1"/>
<keyword evidence="2" id="KW-1185">Reference proteome</keyword>
<evidence type="ECO:0000313" key="1">
    <source>
        <dbReference type="Ensembl" id="ENSCINP00000034340.1"/>
    </source>
</evidence>
<organism evidence="1 2">
    <name type="scientific">Ciona intestinalis</name>
    <name type="common">Transparent sea squirt</name>
    <name type="synonym">Ascidia intestinalis</name>
    <dbReference type="NCBI Taxonomy" id="7719"/>
    <lineage>
        <taxon>Eukaryota</taxon>
        <taxon>Metazoa</taxon>
        <taxon>Chordata</taxon>
        <taxon>Tunicata</taxon>
        <taxon>Ascidiacea</taxon>
        <taxon>Phlebobranchia</taxon>
        <taxon>Cionidae</taxon>
        <taxon>Ciona</taxon>
    </lineage>
</organism>
<dbReference type="Proteomes" id="UP000008144">
    <property type="component" value="Chromosome 2"/>
</dbReference>
<reference evidence="1" key="2">
    <citation type="journal article" date="2008" name="Genome Biol.">
        <title>Improved genome assembly and evidence-based global gene model set for the chordate Ciona intestinalis: new insight into intron and operon populations.</title>
        <authorList>
            <person name="Satou Y."/>
            <person name="Mineta K."/>
            <person name="Ogasawara M."/>
            <person name="Sasakura Y."/>
            <person name="Shoguchi E."/>
            <person name="Ueno K."/>
            <person name="Yamada L."/>
            <person name="Matsumoto J."/>
            <person name="Wasserscheid J."/>
            <person name="Dewar K."/>
            <person name="Wiley G.B."/>
            <person name="Macmil S.L."/>
            <person name="Roe B.A."/>
            <person name="Zeller R.W."/>
            <person name="Hastings K.E."/>
            <person name="Lemaire P."/>
            <person name="Lindquist E."/>
            <person name="Endo T."/>
            <person name="Hotta K."/>
            <person name="Inaba K."/>
        </authorList>
    </citation>
    <scope>NUCLEOTIDE SEQUENCE [LARGE SCALE GENOMIC DNA]</scope>
    <source>
        <strain evidence="1">wild type</strain>
    </source>
</reference>
<protein>
    <submittedName>
        <fullName evidence="1">Uncharacterized protein</fullName>
    </submittedName>
</protein>
<accession>H2XXF6</accession>
<proteinExistence type="predicted"/>
<evidence type="ECO:0000313" key="2">
    <source>
        <dbReference type="Proteomes" id="UP000008144"/>
    </source>
</evidence>
<dbReference type="AlphaFoldDB" id="H2XXF6"/>